<dbReference type="Proteomes" id="UP000184394">
    <property type="component" value="Unassembled WGS sequence"/>
</dbReference>
<reference evidence="1 2" key="1">
    <citation type="submission" date="2016-11" db="EMBL/GenBank/DDBJ databases">
        <authorList>
            <person name="Jaros S."/>
            <person name="Januszkiewicz K."/>
            <person name="Wedrychowicz H."/>
        </authorList>
    </citation>
    <scope>NUCLEOTIDE SEQUENCE [LARGE SCALE GENOMIC DNA]</scope>
    <source>
        <strain evidence="1 2">Y1</strain>
    </source>
</reference>
<protein>
    <submittedName>
        <fullName evidence="1">Uncharacterized protein</fullName>
    </submittedName>
</protein>
<name>A0A1M7HAN8_RUMFL</name>
<evidence type="ECO:0000313" key="2">
    <source>
        <dbReference type="Proteomes" id="UP000184394"/>
    </source>
</evidence>
<proteinExistence type="predicted"/>
<sequence length="100" mass="11601">MFGIVKRIKHEVIDKTTYMEIFGDNKVAYRVLSGRMRIFEDEVITYGVEVIDHRNGQKELIADFSRNIEDAVAFAEQLISQKTKPCQLYSKALDFLRVSI</sequence>
<dbReference type="OrthoDB" id="1822139at2"/>
<organism evidence="1 2">
    <name type="scientific">Ruminococcus flavefaciens</name>
    <dbReference type="NCBI Taxonomy" id="1265"/>
    <lineage>
        <taxon>Bacteria</taxon>
        <taxon>Bacillati</taxon>
        <taxon>Bacillota</taxon>
        <taxon>Clostridia</taxon>
        <taxon>Eubacteriales</taxon>
        <taxon>Oscillospiraceae</taxon>
        <taxon>Ruminococcus</taxon>
    </lineage>
</organism>
<dbReference type="EMBL" id="FRCT01000002">
    <property type="protein sequence ID" value="SHM25641.1"/>
    <property type="molecule type" value="Genomic_DNA"/>
</dbReference>
<dbReference type="RefSeq" id="WP_072948715.1">
    <property type="nucleotide sequence ID" value="NZ_FRCT01000002.1"/>
</dbReference>
<dbReference type="AlphaFoldDB" id="A0A1M7HAN8"/>
<evidence type="ECO:0000313" key="1">
    <source>
        <dbReference type="EMBL" id="SHM25641.1"/>
    </source>
</evidence>
<gene>
    <name evidence="1" type="ORF">SAMN04487860_102232</name>
</gene>
<accession>A0A1M7HAN8</accession>